<gene>
    <name evidence="2" type="ORF">DFJ67_4640</name>
</gene>
<name>A0A3D9ZQ75_9ACTN</name>
<dbReference type="GO" id="GO:0016747">
    <property type="term" value="F:acyltransferase activity, transferring groups other than amino-acyl groups"/>
    <property type="evidence" value="ECO:0007669"/>
    <property type="project" value="InterPro"/>
</dbReference>
<protein>
    <submittedName>
        <fullName evidence="2">RimJ/RimL family protein N-acetyltransferase</fullName>
    </submittedName>
</protein>
<dbReference type="PANTHER" id="PTHR43792">
    <property type="entry name" value="GNAT FAMILY, PUTATIVE (AFU_ORTHOLOGUE AFUA_3G00765)-RELATED-RELATED"/>
    <property type="match status" value="1"/>
</dbReference>
<reference evidence="2 3" key="1">
    <citation type="submission" date="2018-08" db="EMBL/GenBank/DDBJ databases">
        <title>Sequencing the genomes of 1000 actinobacteria strains.</title>
        <authorList>
            <person name="Klenk H.-P."/>
        </authorList>
    </citation>
    <scope>NUCLEOTIDE SEQUENCE [LARGE SCALE GENOMIC DNA]</scope>
    <source>
        <strain evidence="2 3">DSM 44099</strain>
    </source>
</reference>
<dbReference type="Proteomes" id="UP000256913">
    <property type="component" value="Unassembled WGS sequence"/>
</dbReference>
<dbReference type="AlphaFoldDB" id="A0A3D9ZQ75"/>
<evidence type="ECO:0000313" key="2">
    <source>
        <dbReference type="EMBL" id="REF98622.1"/>
    </source>
</evidence>
<dbReference type="Gene3D" id="3.40.630.30">
    <property type="match status" value="1"/>
</dbReference>
<dbReference type="InterPro" id="IPR051531">
    <property type="entry name" value="N-acetyltransferase"/>
</dbReference>
<dbReference type="Pfam" id="PF13302">
    <property type="entry name" value="Acetyltransf_3"/>
    <property type="match status" value="1"/>
</dbReference>
<dbReference type="EMBL" id="QUMQ01000001">
    <property type="protein sequence ID" value="REF98622.1"/>
    <property type="molecule type" value="Genomic_DNA"/>
</dbReference>
<accession>A0A3D9ZQ75</accession>
<comment type="caution">
    <text evidence="2">The sequence shown here is derived from an EMBL/GenBank/DDBJ whole genome shotgun (WGS) entry which is preliminary data.</text>
</comment>
<evidence type="ECO:0000313" key="3">
    <source>
        <dbReference type="Proteomes" id="UP000256913"/>
    </source>
</evidence>
<organism evidence="2 3">
    <name type="scientific">Asanoa ferruginea</name>
    <dbReference type="NCBI Taxonomy" id="53367"/>
    <lineage>
        <taxon>Bacteria</taxon>
        <taxon>Bacillati</taxon>
        <taxon>Actinomycetota</taxon>
        <taxon>Actinomycetes</taxon>
        <taxon>Micromonosporales</taxon>
        <taxon>Micromonosporaceae</taxon>
        <taxon>Asanoa</taxon>
    </lineage>
</organism>
<dbReference type="SUPFAM" id="SSF55729">
    <property type="entry name" value="Acyl-CoA N-acyltransferases (Nat)"/>
    <property type="match status" value="1"/>
</dbReference>
<keyword evidence="3" id="KW-1185">Reference proteome</keyword>
<feature type="domain" description="N-acetyltransferase" evidence="1">
    <location>
        <begin position="12"/>
        <end position="174"/>
    </location>
</feature>
<dbReference type="InterPro" id="IPR016181">
    <property type="entry name" value="Acyl_CoA_acyltransferase"/>
</dbReference>
<sequence>MIVAMELVTSRLLLRELTSPDRDAVHGYASDTDVTRFMDWGPNSAADTAAFLADVLREAAAVPRLAYTLAIVVRASGELVGAVHLAVTSGAHRRGEMGYVLAAAEWGKGYATEAAAAILRFGFDEVGLHKVVATCDPDNVASARVLRKIGMRREGHLRDHLLIRGQWRDRLTFAALAPHA</sequence>
<dbReference type="PROSITE" id="PS51186">
    <property type="entry name" value="GNAT"/>
    <property type="match status" value="1"/>
</dbReference>
<evidence type="ECO:0000259" key="1">
    <source>
        <dbReference type="PROSITE" id="PS51186"/>
    </source>
</evidence>
<proteinExistence type="predicted"/>
<dbReference type="InterPro" id="IPR000182">
    <property type="entry name" value="GNAT_dom"/>
</dbReference>
<keyword evidence="2" id="KW-0808">Transferase</keyword>